<reference evidence="5" key="1">
    <citation type="journal article" date="2012" name="Nature">
        <title>A physical, genetic and functional sequence assembly of the barley genome.</title>
        <authorList>
            <consortium name="The International Barley Genome Sequencing Consortium"/>
            <person name="Mayer K.F."/>
            <person name="Waugh R."/>
            <person name="Brown J.W."/>
            <person name="Schulman A."/>
            <person name="Langridge P."/>
            <person name="Platzer M."/>
            <person name="Fincher G.B."/>
            <person name="Muehlbauer G.J."/>
            <person name="Sato K."/>
            <person name="Close T.J."/>
            <person name="Wise R.P."/>
            <person name="Stein N."/>
        </authorList>
    </citation>
    <scope>NUCLEOTIDE SEQUENCE [LARGE SCALE GENOMIC DNA]</scope>
    <source>
        <strain evidence="5">cv. Morex</strain>
    </source>
</reference>
<name>A0A8I6XKR9_HORVV</name>
<dbReference type="RefSeq" id="XP_044970895.1">
    <property type="nucleotide sequence ID" value="XM_045114960.1"/>
</dbReference>
<gene>
    <name evidence="4" type="primary">LOC123431125</name>
</gene>
<comment type="subcellular location">
    <subcellularLocation>
        <location evidence="1">Nucleus</location>
    </subcellularLocation>
</comment>
<dbReference type="CDD" id="cd12884">
    <property type="entry name" value="SPRY_hnRNP"/>
    <property type="match status" value="1"/>
</dbReference>
<dbReference type="InterPro" id="IPR035778">
    <property type="entry name" value="SPRY_hnRNP_U"/>
</dbReference>
<evidence type="ECO:0008006" key="6">
    <source>
        <dbReference type="Google" id="ProtNLM"/>
    </source>
</evidence>
<dbReference type="PANTHER" id="PTHR12381:SF56">
    <property type="entry name" value="B30.2_SPRY DOMAIN-CONTAINING PROTEIN-RELATED"/>
    <property type="match status" value="1"/>
</dbReference>
<dbReference type="InterPro" id="IPR013320">
    <property type="entry name" value="ConA-like_dom_sf"/>
</dbReference>
<reference evidence="4" key="2">
    <citation type="submission" date="2020-10" db="EMBL/GenBank/DDBJ databases">
        <authorList>
            <person name="Scholz U."/>
            <person name="Mascher M."/>
            <person name="Fiebig A."/>
        </authorList>
    </citation>
    <scope>NUCLEOTIDE SEQUENCE [LARGE SCALE GENOMIC DNA]</scope>
    <source>
        <strain evidence="4">cv. Morex</strain>
    </source>
</reference>
<dbReference type="Pfam" id="PF13671">
    <property type="entry name" value="AAA_33"/>
    <property type="match status" value="1"/>
</dbReference>
<dbReference type="EnsemblPlants" id="HORVU.MOREX.r3.2HG0207310.1">
    <property type="protein sequence ID" value="HORVU.MOREX.r3.2HG0207310.1"/>
    <property type="gene ID" value="HORVU.MOREX.r3.2HG0207310"/>
</dbReference>
<feature type="compositionally biased region" description="Basic and acidic residues" evidence="3">
    <location>
        <begin position="1"/>
        <end position="20"/>
    </location>
</feature>
<keyword evidence="2" id="KW-0539">Nucleus</keyword>
<dbReference type="SUPFAM" id="SSF52540">
    <property type="entry name" value="P-loop containing nucleoside triphosphate hydrolases"/>
    <property type="match status" value="1"/>
</dbReference>
<evidence type="ECO:0000256" key="2">
    <source>
        <dbReference type="ARBA" id="ARBA00023242"/>
    </source>
</evidence>
<dbReference type="GO" id="GO:0000380">
    <property type="term" value="P:alternative mRNA splicing, via spliceosome"/>
    <property type="evidence" value="ECO:0000318"/>
    <property type="project" value="GO_Central"/>
</dbReference>
<feature type="region of interest" description="Disordered" evidence="3">
    <location>
        <begin position="436"/>
        <end position="493"/>
    </location>
</feature>
<accession>A0A8I6XKR9</accession>
<evidence type="ECO:0000256" key="3">
    <source>
        <dbReference type="SAM" id="MobiDB-lite"/>
    </source>
</evidence>
<evidence type="ECO:0000313" key="4">
    <source>
        <dbReference type="EnsemblPlants" id="HORVU.MOREX.r3.2HG0207310.1"/>
    </source>
</evidence>
<dbReference type="InterPro" id="IPR043136">
    <property type="entry name" value="B30.2/SPRY_sf"/>
</dbReference>
<dbReference type="InterPro" id="IPR027417">
    <property type="entry name" value="P-loop_NTPase"/>
</dbReference>
<dbReference type="AlphaFoldDB" id="A0A8I6XKR9"/>
<dbReference type="KEGG" id="hvg:123431125"/>
<organism evidence="4 5">
    <name type="scientific">Hordeum vulgare subsp. vulgare</name>
    <name type="common">Domesticated barley</name>
    <dbReference type="NCBI Taxonomy" id="112509"/>
    <lineage>
        <taxon>Eukaryota</taxon>
        <taxon>Viridiplantae</taxon>
        <taxon>Streptophyta</taxon>
        <taxon>Embryophyta</taxon>
        <taxon>Tracheophyta</taxon>
        <taxon>Spermatophyta</taxon>
        <taxon>Magnoliopsida</taxon>
        <taxon>Liliopsida</taxon>
        <taxon>Poales</taxon>
        <taxon>Poaceae</taxon>
        <taxon>BOP clade</taxon>
        <taxon>Pooideae</taxon>
        <taxon>Triticodae</taxon>
        <taxon>Triticeae</taxon>
        <taxon>Hordeinae</taxon>
        <taxon>Hordeum</taxon>
    </lineage>
</organism>
<feature type="region of interest" description="Disordered" evidence="3">
    <location>
        <begin position="1"/>
        <end position="23"/>
    </location>
</feature>
<protein>
    <recommendedName>
        <fullName evidence="6">SPRY domain-containing protein</fullName>
    </recommendedName>
</protein>
<feature type="compositionally biased region" description="Polar residues" evidence="3">
    <location>
        <begin position="452"/>
        <end position="471"/>
    </location>
</feature>
<dbReference type="GO" id="GO:0005634">
    <property type="term" value="C:nucleus"/>
    <property type="evidence" value="ECO:0000318"/>
    <property type="project" value="GO_Central"/>
</dbReference>
<evidence type="ECO:0000256" key="1">
    <source>
        <dbReference type="ARBA" id="ARBA00004123"/>
    </source>
</evidence>
<evidence type="ECO:0000313" key="5">
    <source>
        <dbReference type="Proteomes" id="UP000011116"/>
    </source>
</evidence>
<dbReference type="Gene3D" id="2.60.120.920">
    <property type="match status" value="1"/>
</dbReference>
<dbReference type="GeneID" id="123431125"/>
<dbReference type="Gene3D" id="3.40.50.300">
    <property type="entry name" value="P-loop containing nucleotide triphosphate hydrolases"/>
    <property type="match status" value="1"/>
</dbReference>
<dbReference type="GO" id="GO:0003723">
    <property type="term" value="F:RNA binding"/>
    <property type="evidence" value="ECO:0000318"/>
    <property type="project" value="GO_Central"/>
</dbReference>
<dbReference type="SMR" id="A0A8I6XKR9"/>
<keyword evidence="5" id="KW-1185">Reference proteome</keyword>
<feature type="compositionally biased region" description="Low complexity" evidence="3">
    <location>
        <begin position="472"/>
        <end position="486"/>
    </location>
</feature>
<dbReference type="PANTHER" id="PTHR12381">
    <property type="entry name" value="HETEROGENEOUS NUCLEAR RIBONUCLEOPROTEIN U FAMILY MEMBER"/>
    <property type="match status" value="1"/>
</dbReference>
<reference evidence="4" key="3">
    <citation type="submission" date="2022-01" db="UniProtKB">
        <authorList>
            <consortium name="EnsemblPlants"/>
        </authorList>
    </citation>
    <scope>IDENTIFICATION</scope>
    <source>
        <strain evidence="4">subsp. vulgare</strain>
    </source>
</reference>
<sequence length="650" mass="72055">MASTRDESKQLAKRPRHDDAQAAPARVQLNPDDCNLDFVVDHGGLRGHALHGGGFAYCWSGARATAGVRRGGRYCFGCRVVAEQPVEMDDTEACQRHLCRVGVSRGDDAVGSLGEAGGHSFAFESTGKLSHDGKLMDYGADFGVGDTVICAVDLDSRPRASIGFCKNREWLGEAQSFDAFSSEKGFGLVDAPAAAGPRPWESAMFPHVLLKNFIVEMQFGMEDGLEPVNGYQPWSSALAHGNGVYGPVFAEQKECEVLMMVGLPASGKTTWAEKFVRESPEKRFIIVGLNLALDQLKMSGLLSNPFYEERLDSWLDRAAKVVEGLMGRAASVPRNYIIDQTNLERIARIRLLNNFSSYGCKMAVVVFPAPAERKSRSSKRFIQTWKEVPDDTVNKMAANFALPMSKDMPGSMEPFDQVLFVELSRGDAQTYLDQMTSNRGSNAFPQDASARGWQSTSHNQMRWRSSVSDKQSSSNAPTEPSSSNAPAEKDKQVDSDFIVSKKFELAHEYEEMDREYKNIREMSRGGQASEAATDAAWAAFEARLDKCRAIQREIMNAKGDPQPIPEWFLLGKDFVRMKNLELQKELELAVESHKKFIKMSGRGHAPSAEIKFALAALEGHLNKCRAIQREIREARGDPVPIPEELLDYRQ</sequence>
<dbReference type="Gramene" id="HORVU.MOREX.r3.2HG0207310.1">
    <property type="protein sequence ID" value="HORVU.MOREX.r3.2HG0207310.1"/>
    <property type="gene ID" value="HORVU.MOREX.r3.2HG0207310"/>
</dbReference>
<dbReference type="Proteomes" id="UP000011116">
    <property type="component" value="Chromosome 2H"/>
</dbReference>
<dbReference type="SUPFAM" id="SSF49899">
    <property type="entry name" value="Concanavalin A-like lectins/glucanases"/>
    <property type="match status" value="1"/>
</dbReference>
<dbReference type="OrthoDB" id="445357at2759"/>
<proteinExistence type="predicted"/>